<dbReference type="OrthoDB" id="10318893at2759"/>
<keyword evidence="2" id="KW-1185">Reference proteome</keyword>
<sequence length="70" mass="7776">MALPGKLVQIVDPILLPREVDEAPTAIVAAREYNNGNEIQVDVEAQESKFKSMKRPEEVTETSFMSLLST</sequence>
<evidence type="ECO:0000313" key="2">
    <source>
        <dbReference type="Proteomes" id="UP000737018"/>
    </source>
</evidence>
<accession>A0A8J4QGZ8</accession>
<reference evidence="1" key="1">
    <citation type="submission" date="2020-03" db="EMBL/GenBank/DDBJ databases">
        <title>Castanea mollissima Vanexum genome sequencing.</title>
        <authorList>
            <person name="Staton M."/>
        </authorList>
    </citation>
    <scope>NUCLEOTIDE SEQUENCE</scope>
    <source>
        <tissue evidence="1">Leaf</tissue>
    </source>
</reference>
<evidence type="ECO:0000313" key="1">
    <source>
        <dbReference type="EMBL" id="KAF3944978.1"/>
    </source>
</evidence>
<gene>
    <name evidence="1" type="ORF">CMV_028593</name>
</gene>
<name>A0A8J4QGZ8_9ROSI</name>
<comment type="caution">
    <text evidence="1">The sequence shown here is derived from an EMBL/GenBank/DDBJ whole genome shotgun (WGS) entry which is preliminary data.</text>
</comment>
<organism evidence="1 2">
    <name type="scientific">Castanea mollissima</name>
    <name type="common">Chinese chestnut</name>
    <dbReference type="NCBI Taxonomy" id="60419"/>
    <lineage>
        <taxon>Eukaryota</taxon>
        <taxon>Viridiplantae</taxon>
        <taxon>Streptophyta</taxon>
        <taxon>Embryophyta</taxon>
        <taxon>Tracheophyta</taxon>
        <taxon>Spermatophyta</taxon>
        <taxon>Magnoliopsida</taxon>
        <taxon>eudicotyledons</taxon>
        <taxon>Gunneridae</taxon>
        <taxon>Pentapetalae</taxon>
        <taxon>rosids</taxon>
        <taxon>fabids</taxon>
        <taxon>Fagales</taxon>
        <taxon>Fagaceae</taxon>
        <taxon>Castanea</taxon>
    </lineage>
</organism>
<dbReference type="AlphaFoldDB" id="A0A8J4QGZ8"/>
<protein>
    <submittedName>
        <fullName evidence="1">Uncharacterized protein</fullName>
    </submittedName>
</protein>
<dbReference type="EMBL" id="JRKL02012513">
    <property type="protein sequence ID" value="KAF3944978.1"/>
    <property type="molecule type" value="Genomic_DNA"/>
</dbReference>
<proteinExistence type="predicted"/>
<dbReference type="Proteomes" id="UP000737018">
    <property type="component" value="Unassembled WGS sequence"/>
</dbReference>